<dbReference type="Gene3D" id="3.40.50.11720">
    <property type="entry name" value="3-Deoxy-D-manno-octulosonic-acid transferase, N-terminal domain"/>
    <property type="match status" value="1"/>
</dbReference>
<comment type="catalytic activity">
    <reaction evidence="9 12">
        <text>lipid IVA (E. coli) + CMP-3-deoxy-beta-D-manno-octulosonate = alpha-Kdo-(2-&gt;6)-lipid IVA (E. coli) + CMP + H(+)</text>
        <dbReference type="Rhea" id="RHEA:28066"/>
        <dbReference type="ChEBI" id="CHEBI:15378"/>
        <dbReference type="ChEBI" id="CHEBI:58603"/>
        <dbReference type="ChEBI" id="CHEBI:60364"/>
        <dbReference type="ChEBI" id="CHEBI:60377"/>
        <dbReference type="ChEBI" id="CHEBI:85987"/>
        <dbReference type="EC" id="2.4.99.12"/>
    </reaction>
</comment>
<protein>
    <recommendedName>
        <fullName evidence="5 12">3-deoxy-D-manno-octulosonic acid transferase</fullName>
        <shortName evidence="12">Kdo transferase</shortName>
        <ecNumber evidence="4 12">2.4.99.12</ecNumber>
    </recommendedName>
    <alternativeName>
        <fullName evidence="8 12">Lipid IV(A) 3-deoxy-D-manno-octulosonic acid transferase</fullName>
    </alternativeName>
</protein>
<dbReference type="FunFam" id="3.40.50.11720:FF:000001">
    <property type="entry name" value="3-deoxy-D-manno-octulosonic acid transferase"/>
    <property type="match status" value="1"/>
</dbReference>
<dbReference type="SUPFAM" id="SSF53756">
    <property type="entry name" value="UDP-Glycosyltransferase/glycogen phosphorylase"/>
    <property type="match status" value="1"/>
</dbReference>
<keyword evidence="12" id="KW-0448">Lipopolysaccharide biosynthesis</keyword>
<keyword evidence="12" id="KW-0472">Membrane</keyword>
<keyword evidence="7" id="KW-0735">Signal-anchor</keyword>
<dbReference type="Gene3D" id="3.40.50.2000">
    <property type="entry name" value="Glycogen Phosphorylase B"/>
    <property type="match status" value="1"/>
</dbReference>
<evidence type="ECO:0000256" key="10">
    <source>
        <dbReference type="PIRSR" id="PIRSR639901-1"/>
    </source>
</evidence>
<dbReference type="RefSeq" id="WP_076755025.1">
    <property type="nucleotide sequence ID" value="NZ_CP023018.1"/>
</dbReference>
<dbReference type="UniPathway" id="UPA00958"/>
<proteinExistence type="inferred from homology"/>
<evidence type="ECO:0000256" key="4">
    <source>
        <dbReference type="ARBA" id="ARBA00012621"/>
    </source>
</evidence>
<keyword evidence="6 12" id="KW-0808">Transferase</keyword>
<keyword evidence="7" id="KW-0812">Transmembrane</keyword>
<gene>
    <name evidence="14" type="ORF">SAMN05216526_0746</name>
</gene>
<keyword evidence="15" id="KW-1185">Reference proteome</keyword>
<keyword evidence="12" id="KW-1003">Cell membrane</keyword>
<evidence type="ECO:0000256" key="6">
    <source>
        <dbReference type="ARBA" id="ARBA00022679"/>
    </source>
</evidence>
<dbReference type="Pfam" id="PF04413">
    <property type="entry name" value="Glycos_transf_N"/>
    <property type="match status" value="1"/>
</dbReference>
<dbReference type="GO" id="GO:0009245">
    <property type="term" value="P:lipid A biosynthetic process"/>
    <property type="evidence" value="ECO:0007669"/>
    <property type="project" value="TreeGrafter"/>
</dbReference>
<dbReference type="InterPro" id="IPR039901">
    <property type="entry name" value="Kdotransferase"/>
</dbReference>
<comment type="function">
    <text evidence="12">Involved in lipopolysaccharide (LPS) biosynthesis. Catalyzes the transfer of 3-deoxy-D-manno-octulosonate (Kdo) residue(s) from CMP-Kdo to lipid IV(A), the tetraacyldisaccharide-1,4'-bisphosphate precursor of lipid A.</text>
</comment>
<dbReference type="EC" id="2.4.99.12" evidence="4 12"/>
<dbReference type="InterPro" id="IPR007507">
    <property type="entry name" value="Glycos_transf_N"/>
</dbReference>
<feature type="active site" description="Proton acceptor" evidence="10">
    <location>
        <position position="62"/>
    </location>
</feature>
<dbReference type="EMBL" id="FTPK01000001">
    <property type="protein sequence ID" value="SIT67018.1"/>
    <property type="molecule type" value="Genomic_DNA"/>
</dbReference>
<feature type="site" description="Transition state stabilizer" evidence="11">
    <location>
        <position position="210"/>
    </location>
</feature>
<sequence length="421" mass="46347">MALKLYSLLLYVLTPWVLLRLYWRGRVNPAYRQRIAERFGYVPRYDSASHGRLWVHAVSVGEVMAAVPLIRAHMASHSELEVIVTTTTPTGAAELERQLGDEVQHHYLPYDLPGAVRRFLERVQPDQLWVMETEIWPNLLIACYQREVRVFLLNARLSPRSFRRYCRFSALLRPVLAAVSGIAARDESDRQAFIGLGVDPAAVKVTGNIKFDLAIDPNLREAALELRDQLGARPIWIAASTHGGEEAVVIAAHQAVLMEMPDALLVWVPRHPERFEDAAQSLDEAGLSYVSRSAHANPTSEHQAWLIDSMGELLLMYGIADAAFIGGSLVSAGGHNPLEAAAQQVPIITGPDIADFESIYAALEARGGAKKVADSEALAGSLLWLLANQVARLEMITAAKEVLKANRGAVDRILSFVASRA</sequence>
<dbReference type="STRING" id="233100.SAMN05216526_0746"/>
<evidence type="ECO:0000313" key="15">
    <source>
        <dbReference type="Proteomes" id="UP000223759"/>
    </source>
</evidence>
<evidence type="ECO:0000256" key="2">
    <source>
        <dbReference type="ARBA" id="ARBA00004713"/>
    </source>
</evidence>
<comment type="pathway">
    <text evidence="2 12">Bacterial outer membrane biogenesis; LPS core biosynthesis.</text>
</comment>
<feature type="domain" description="3-deoxy-D-manno-octulosonic-acid transferase N-terminal" evidence="13">
    <location>
        <begin position="33"/>
        <end position="212"/>
    </location>
</feature>
<feature type="site" description="Transition state stabilizer" evidence="11">
    <location>
        <position position="132"/>
    </location>
</feature>
<evidence type="ECO:0000256" key="12">
    <source>
        <dbReference type="RuleBase" id="RU365103"/>
    </source>
</evidence>
<dbReference type="GO" id="GO:0009244">
    <property type="term" value="P:lipopolysaccharide core region biosynthetic process"/>
    <property type="evidence" value="ECO:0007669"/>
    <property type="project" value="UniProtKB-UniRule"/>
</dbReference>
<dbReference type="AlphaFoldDB" id="A0A1R3VTI2"/>
<evidence type="ECO:0000259" key="13">
    <source>
        <dbReference type="Pfam" id="PF04413"/>
    </source>
</evidence>
<evidence type="ECO:0000256" key="3">
    <source>
        <dbReference type="ARBA" id="ARBA00006380"/>
    </source>
</evidence>
<comment type="subcellular location">
    <subcellularLocation>
        <location evidence="1">Cell inner membrane</location>
        <topology evidence="1">Single-pass membrane protein</topology>
        <orientation evidence="1">Cytoplasmic side</orientation>
    </subcellularLocation>
    <subcellularLocation>
        <location evidence="12">Cell membrane</location>
    </subcellularLocation>
</comment>
<dbReference type="GO" id="GO:0043842">
    <property type="term" value="F:Kdo transferase activity"/>
    <property type="evidence" value="ECO:0007669"/>
    <property type="project" value="UniProtKB-EC"/>
</dbReference>
<evidence type="ECO:0000256" key="8">
    <source>
        <dbReference type="ARBA" id="ARBA00031445"/>
    </source>
</evidence>
<comment type="similarity">
    <text evidence="3">Belongs to the glycosyltransferase group 1 family. Glycosyltransferase 30 subfamily.</text>
</comment>
<evidence type="ECO:0000256" key="1">
    <source>
        <dbReference type="ARBA" id="ARBA00004388"/>
    </source>
</evidence>
<evidence type="ECO:0000256" key="9">
    <source>
        <dbReference type="ARBA" id="ARBA00049183"/>
    </source>
</evidence>
<dbReference type="PANTHER" id="PTHR42755">
    <property type="entry name" value="3-DEOXY-MANNO-OCTULOSONATE CYTIDYLYLTRANSFERASE"/>
    <property type="match status" value="1"/>
</dbReference>
<dbReference type="InterPro" id="IPR038107">
    <property type="entry name" value="Glycos_transf_N_sf"/>
</dbReference>
<evidence type="ECO:0000313" key="14">
    <source>
        <dbReference type="EMBL" id="SIT67018.1"/>
    </source>
</evidence>
<dbReference type="GO" id="GO:0005886">
    <property type="term" value="C:plasma membrane"/>
    <property type="evidence" value="ECO:0007669"/>
    <property type="project" value="UniProtKB-SubCell"/>
</dbReference>
<dbReference type="PANTHER" id="PTHR42755:SF1">
    <property type="entry name" value="3-DEOXY-D-MANNO-OCTULOSONIC ACID TRANSFERASE, MITOCHONDRIAL-RELATED"/>
    <property type="match status" value="1"/>
</dbReference>
<dbReference type="OrthoDB" id="9789797at2"/>
<dbReference type="FunFam" id="3.40.50.2000:FF:000032">
    <property type="entry name" value="3-deoxy-D-manno-octulosonic acid transferase"/>
    <property type="match status" value="1"/>
</dbReference>
<organism evidence="14 15">
    <name type="scientific">Ectothiorhodosinus mongolicus</name>
    <dbReference type="NCBI Taxonomy" id="233100"/>
    <lineage>
        <taxon>Bacteria</taxon>
        <taxon>Pseudomonadati</taxon>
        <taxon>Pseudomonadota</taxon>
        <taxon>Gammaproteobacteria</taxon>
        <taxon>Chromatiales</taxon>
        <taxon>Ectothiorhodospiraceae</taxon>
        <taxon>Ectothiorhodosinus</taxon>
    </lineage>
</organism>
<evidence type="ECO:0000256" key="11">
    <source>
        <dbReference type="PIRSR" id="PIRSR639901-2"/>
    </source>
</evidence>
<evidence type="ECO:0000256" key="7">
    <source>
        <dbReference type="ARBA" id="ARBA00022968"/>
    </source>
</evidence>
<dbReference type="NCBIfam" id="NF004388">
    <property type="entry name" value="PRK05749.1-4"/>
    <property type="match status" value="1"/>
</dbReference>
<name>A0A1R3VTI2_9GAMM</name>
<reference evidence="14 15" key="1">
    <citation type="submission" date="2017-01" db="EMBL/GenBank/DDBJ databases">
        <authorList>
            <person name="Mah S.A."/>
            <person name="Swanson W.J."/>
            <person name="Moy G.W."/>
            <person name="Vacquier V.D."/>
        </authorList>
    </citation>
    <scope>NUCLEOTIDE SEQUENCE [LARGE SCALE GENOMIC DNA]</scope>
    <source>
        <strain evidence="14 15">M9</strain>
    </source>
</reference>
<evidence type="ECO:0000256" key="5">
    <source>
        <dbReference type="ARBA" id="ARBA00019077"/>
    </source>
</evidence>
<accession>A0A1R3VTI2</accession>
<dbReference type="Proteomes" id="UP000223759">
    <property type="component" value="Unassembled WGS sequence"/>
</dbReference>